<name>K0PTI1_9HYPH</name>
<dbReference type="GO" id="GO:0046872">
    <property type="term" value="F:metal ion binding"/>
    <property type="evidence" value="ECO:0007669"/>
    <property type="project" value="UniProtKB-KW"/>
</dbReference>
<feature type="compositionally biased region" description="Basic and acidic residues" evidence="6">
    <location>
        <begin position="981"/>
        <end position="998"/>
    </location>
</feature>
<reference evidence="8 9" key="1">
    <citation type="journal article" date="2013" name="Genome Announc.">
        <title>Draft Genome Sequence of Rhizobium mesoamericanum STM3625, a Nitrogen-Fixing Symbiont of Mimosa pudica Isolated in French Guiana (South America).</title>
        <authorList>
            <person name="Moulin L."/>
            <person name="Mornico D."/>
            <person name="Melkonian R."/>
            <person name="Klonowska A."/>
        </authorList>
    </citation>
    <scope>NUCLEOTIDE SEQUENCE [LARGE SCALE GENOMIC DNA]</scope>
    <source>
        <strain evidence="8 9">STM3625</strain>
    </source>
</reference>
<keyword evidence="9" id="KW-1185">Reference proteome</keyword>
<gene>
    <name evidence="8" type="ORF">BN77_p2150083</name>
</gene>
<sequence length="998" mass="109403">MTQSLVTSAIPFKFDRADRVDAKLKQFRPELFGKDGLIRVALRDQGVHFMSITVVRGDVGEPTYLVFEMSVDGEPQHAFDTVGTKLASFVSEILSVAEIKAASTLSRLLTSHHIRTGQGLFDVPGLDFCGTPGMTVTRIKREYALARELRSYFDTNPAAGAPLDTVLRVRDFVKADADLAPLLDPEPFPRLTAEEAPGLDFGFILSLAFQGLIKFFWPVLFLLGLLVVTATIAAGLSQGFAVGVIAFIVSTIVAAVAILAIVANVYLGLRRLESANTPVDTLVDPDVMASLTEAENLKDTQQNHLAGISVMQAGALRGLTLRIAFWVIGQMATKRFRPGFLGDISTIHYARWLRLPKTNKLLFFSNYGGSWESYLEDFITRASNGLTAVWSNTVGFPRTENLFFKGATDGDRFKRWARRQQQPTWFWYSAYPHLTTARIRTNAAIRQGLGTVSTEDEAAAWLGLFGSKVRPATLIETFEVQTLLYGGLSKHPYARCLAIKFSDDPKQACAWLKSIEDQITFGDQPPADKVLIFALTADGLKRLGLPSDVGDSFPTAFRLGMGSPGRANLLADTGDDKAGTWLWGGPEKAIDATLLLYADSQTTLVSYASELSSGIDAAGGKVLHQVTPTPLPQPRPGETAAQIVREPFGFADGISQPIIKGTRRWMRQSDAIHAVEPGEFLLGYPDTRGFFPPSPQVPAAMDHDNLLPLADPKHSRGTYQPDFEMSSATAARDLGRNGTFLVIRQLAQYVDVFNDYVNDAAARYAGHPAIPDQLEPQLLPEWIGAKMVGRWKDGSSLVRYPNGPATGKQHGETFRPDNDFLPGAEDPLGARCPLGAHIRRSNPRDSLAPGSKDELSIVNRHRILRVGRGFDAVGGSDPEEQKPGLLFMCLNADIERQFEFVQQTWATAWQFHGLENEVDPITGRGGGMGRLTIPSARGPLNLTGIKDFVRMRGGAYLFMPSRSAVRFLARIEQGPDAEMPPPREDKLNEERSLLSTKD</sequence>
<dbReference type="Proteomes" id="UP000009319">
    <property type="component" value="Unassembled WGS sequence"/>
</dbReference>
<keyword evidence="7" id="KW-1133">Transmembrane helix</keyword>
<dbReference type="PANTHER" id="PTHR30521">
    <property type="entry name" value="DEFERROCHELATASE/PEROXIDASE"/>
    <property type="match status" value="1"/>
</dbReference>
<evidence type="ECO:0000256" key="4">
    <source>
        <dbReference type="ARBA" id="ARBA00023002"/>
    </source>
</evidence>
<dbReference type="HOGENOM" id="CLU_004376_0_0_5"/>
<keyword evidence="2" id="KW-0575">Peroxidase</keyword>
<dbReference type="PANTHER" id="PTHR30521:SF0">
    <property type="entry name" value="DYP-TYPE PEROXIDASE FAMILY PROTEIN"/>
    <property type="match status" value="1"/>
</dbReference>
<evidence type="ECO:0000256" key="2">
    <source>
        <dbReference type="ARBA" id="ARBA00022559"/>
    </source>
</evidence>
<dbReference type="GO" id="GO:0005829">
    <property type="term" value="C:cytosol"/>
    <property type="evidence" value="ECO:0007669"/>
    <property type="project" value="TreeGrafter"/>
</dbReference>
<evidence type="ECO:0000256" key="6">
    <source>
        <dbReference type="SAM" id="MobiDB-lite"/>
    </source>
</evidence>
<proteinExistence type="predicted"/>
<keyword evidence="7" id="KW-0812">Transmembrane</keyword>
<feature type="transmembrane region" description="Helical" evidence="7">
    <location>
        <begin position="215"/>
        <end position="234"/>
    </location>
</feature>
<dbReference type="EMBL" id="CANI01000078">
    <property type="protein sequence ID" value="CCM80046.1"/>
    <property type="molecule type" value="Genomic_DNA"/>
</dbReference>
<feature type="region of interest" description="Disordered" evidence="6">
    <location>
        <begin position="973"/>
        <end position="998"/>
    </location>
</feature>
<dbReference type="InterPro" id="IPR006314">
    <property type="entry name" value="Dyp_peroxidase"/>
</dbReference>
<evidence type="ECO:0000256" key="1">
    <source>
        <dbReference type="ARBA" id="ARBA00001970"/>
    </source>
</evidence>
<dbReference type="InterPro" id="IPR011008">
    <property type="entry name" value="Dimeric_a/b-barrel"/>
</dbReference>
<evidence type="ECO:0000256" key="7">
    <source>
        <dbReference type="SAM" id="Phobius"/>
    </source>
</evidence>
<dbReference type="AlphaFoldDB" id="K0PTI1"/>
<protein>
    <submittedName>
        <fullName evidence="8">Cytochrome P450-like protein</fullName>
    </submittedName>
</protein>
<keyword evidence="4" id="KW-0560">Oxidoreductase</keyword>
<dbReference type="GO" id="GO:0004601">
    <property type="term" value="F:peroxidase activity"/>
    <property type="evidence" value="ECO:0007669"/>
    <property type="project" value="UniProtKB-KW"/>
</dbReference>
<feature type="transmembrane region" description="Helical" evidence="7">
    <location>
        <begin position="240"/>
        <end position="267"/>
    </location>
</feature>
<keyword evidence="5" id="KW-0408">Iron</keyword>
<evidence type="ECO:0000313" key="9">
    <source>
        <dbReference type="Proteomes" id="UP000009319"/>
    </source>
</evidence>
<comment type="caution">
    <text evidence="8">The sequence shown here is derived from an EMBL/GenBank/DDBJ whole genome shotgun (WGS) entry which is preliminary data.</text>
</comment>
<dbReference type="SUPFAM" id="SSF54909">
    <property type="entry name" value="Dimeric alpha+beta barrel"/>
    <property type="match status" value="1"/>
</dbReference>
<keyword evidence="7" id="KW-0472">Membrane</keyword>
<dbReference type="RefSeq" id="WP_007539506.1">
    <property type="nucleotide sequence ID" value="NZ_HF536778.1"/>
</dbReference>
<dbReference type="GO" id="GO:0020037">
    <property type="term" value="F:heme binding"/>
    <property type="evidence" value="ECO:0007669"/>
    <property type="project" value="InterPro"/>
</dbReference>
<keyword evidence="3" id="KW-0479">Metal-binding</keyword>
<evidence type="ECO:0000256" key="3">
    <source>
        <dbReference type="ARBA" id="ARBA00022723"/>
    </source>
</evidence>
<comment type="cofactor">
    <cofactor evidence="1">
        <name>heme b</name>
        <dbReference type="ChEBI" id="CHEBI:60344"/>
    </cofactor>
</comment>
<accession>K0PTI1</accession>
<evidence type="ECO:0000313" key="8">
    <source>
        <dbReference type="EMBL" id="CCM80046.1"/>
    </source>
</evidence>
<dbReference type="STRING" id="1211777.BN77_p2150083"/>
<dbReference type="PROSITE" id="PS51404">
    <property type="entry name" value="DYP_PEROXIDASE"/>
    <property type="match status" value="1"/>
</dbReference>
<dbReference type="eggNOG" id="COG2837">
    <property type="taxonomic scope" value="Bacteria"/>
</dbReference>
<evidence type="ECO:0000256" key="5">
    <source>
        <dbReference type="ARBA" id="ARBA00023004"/>
    </source>
</evidence>
<organism evidence="8 9">
    <name type="scientific">Rhizobium mesoamericanum STM3625</name>
    <dbReference type="NCBI Taxonomy" id="1211777"/>
    <lineage>
        <taxon>Bacteria</taxon>
        <taxon>Pseudomonadati</taxon>
        <taxon>Pseudomonadota</taxon>
        <taxon>Alphaproteobacteria</taxon>
        <taxon>Hyphomicrobiales</taxon>
        <taxon>Rhizobiaceae</taxon>
        <taxon>Rhizobium/Agrobacterium group</taxon>
        <taxon>Rhizobium</taxon>
    </lineage>
</organism>